<evidence type="ECO:0000313" key="2">
    <source>
        <dbReference type="Proteomes" id="UP000276133"/>
    </source>
</evidence>
<accession>A0A3M7PTI1</accession>
<keyword evidence="2" id="KW-1185">Reference proteome</keyword>
<organism evidence="1 2">
    <name type="scientific">Brachionus plicatilis</name>
    <name type="common">Marine rotifer</name>
    <name type="synonym">Brachionus muelleri</name>
    <dbReference type="NCBI Taxonomy" id="10195"/>
    <lineage>
        <taxon>Eukaryota</taxon>
        <taxon>Metazoa</taxon>
        <taxon>Spiralia</taxon>
        <taxon>Gnathifera</taxon>
        <taxon>Rotifera</taxon>
        <taxon>Eurotatoria</taxon>
        <taxon>Monogononta</taxon>
        <taxon>Pseudotrocha</taxon>
        <taxon>Ploima</taxon>
        <taxon>Brachionidae</taxon>
        <taxon>Brachionus</taxon>
    </lineage>
</organism>
<name>A0A3M7PTI1_BRAPC</name>
<dbReference type="Proteomes" id="UP000276133">
    <property type="component" value="Unassembled WGS sequence"/>
</dbReference>
<reference evidence="1 2" key="1">
    <citation type="journal article" date="2018" name="Sci. Rep.">
        <title>Genomic signatures of local adaptation to the degree of environmental predictability in rotifers.</title>
        <authorList>
            <person name="Franch-Gras L."/>
            <person name="Hahn C."/>
            <person name="Garcia-Roger E.M."/>
            <person name="Carmona M.J."/>
            <person name="Serra M."/>
            <person name="Gomez A."/>
        </authorList>
    </citation>
    <scope>NUCLEOTIDE SEQUENCE [LARGE SCALE GENOMIC DNA]</scope>
    <source>
        <strain evidence="1">HYR1</strain>
    </source>
</reference>
<evidence type="ECO:0000313" key="1">
    <source>
        <dbReference type="EMBL" id="RNA02085.1"/>
    </source>
</evidence>
<dbReference type="EMBL" id="REGN01009053">
    <property type="protein sequence ID" value="RNA02085.1"/>
    <property type="molecule type" value="Genomic_DNA"/>
</dbReference>
<protein>
    <submittedName>
        <fullName evidence="1">Uncharacterized protein</fullName>
    </submittedName>
</protein>
<comment type="caution">
    <text evidence="1">The sequence shown here is derived from an EMBL/GenBank/DDBJ whole genome shotgun (WGS) entry which is preliminary data.</text>
</comment>
<proteinExistence type="predicted"/>
<dbReference type="AlphaFoldDB" id="A0A3M7PTI1"/>
<gene>
    <name evidence="1" type="ORF">BpHYR1_016855</name>
</gene>
<sequence length="80" mass="8998">MSGCAALFLHDLITWSLSSWSRRIEAGRLPGQVMIEPCRGSTKLSHSRSDIVWHLARLASSITGTLFSIKKNIKNDEYHD</sequence>